<dbReference type="STRING" id="1307839.L21SP5_01489"/>
<dbReference type="KEGG" id="blq:L21SP5_01489"/>
<gene>
    <name evidence="1" type="ORF">L21SP5_01489</name>
</gene>
<evidence type="ECO:0000313" key="2">
    <source>
        <dbReference type="Proteomes" id="UP000064893"/>
    </source>
</evidence>
<evidence type="ECO:0000313" key="1">
    <source>
        <dbReference type="EMBL" id="ALO15137.1"/>
    </source>
</evidence>
<dbReference type="Proteomes" id="UP000064893">
    <property type="component" value="Chromosome"/>
</dbReference>
<keyword evidence="2" id="KW-1185">Reference proteome</keyword>
<reference evidence="1 2" key="1">
    <citation type="submission" date="2015-11" db="EMBL/GenBank/DDBJ databases">
        <title>Description and complete genome sequence of a novel strain predominating in hypersaline microbial mats and representing a new family of the Bacteriodetes phylum.</title>
        <authorList>
            <person name="Spring S."/>
            <person name="Bunk B."/>
            <person name="Sproer C."/>
            <person name="Klenk H.-P."/>
        </authorList>
    </citation>
    <scope>NUCLEOTIDE SEQUENCE [LARGE SCALE GENOMIC DNA]</scope>
    <source>
        <strain evidence="1 2">L21-Spi-D4</strain>
    </source>
</reference>
<name>A0A0S2HYN2_9BACT</name>
<organism evidence="1 2">
    <name type="scientific">Salinivirga cyanobacteriivorans</name>
    <dbReference type="NCBI Taxonomy" id="1307839"/>
    <lineage>
        <taxon>Bacteria</taxon>
        <taxon>Pseudomonadati</taxon>
        <taxon>Bacteroidota</taxon>
        <taxon>Bacteroidia</taxon>
        <taxon>Bacteroidales</taxon>
        <taxon>Salinivirgaceae</taxon>
        <taxon>Salinivirga</taxon>
    </lineage>
</organism>
<accession>A0A0S2HYN2</accession>
<protein>
    <submittedName>
        <fullName evidence="1">Uncharacterized protein</fullName>
    </submittedName>
</protein>
<proteinExistence type="predicted"/>
<dbReference type="AlphaFoldDB" id="A0A0S2HYN2"/>
<sequence length="70" mass="7983">MKLIIVHFDLSSAHIIHQVTSSHLVNKRQSEGIAEKKAKTSLQAKPSLVGNTGGEKRGLRWKYYGRYYKK</sequence>
<dbReference type="EMBL" id="CP013118">
    <property type="protein sequence ID" value="ALO15137.1"/>
    <property type="molecule type" value="Genomic_DNA"/>
</dbReference>